<name>A0A6A6V3N3_9PLEO</name>
<gene>
    <name evidence="1" type="ORF">M011DRAFT_212528</name>
</gene>
<dbReference type="AlphaFoldDB" id="A0A6A6V3N3"/>
<dbReference type="EMBL" id="MU006594">
    <property type="protein sequence ID" value="KAF2743787.1"/>
    <property type="molecule type" value="Genomic_DNA"/>
</dbReference>
<sequence>MISLEDGFAQLRNMIDELRAFTHSRNFPRVVQGGGLRLPHIPLETRFGPFKTTQDFHLWLRQTIQPEDLNDREKDHDWQDVIDTIEKQVPPWPGLHTLRLEPI</sequence>
<keyword evidence="2" id="KW-1185">Reference proteome</keyword>
<dbReference type="OrthoDB" id="8300194at2759"/>
<reference evidence="1" key="1">
    <citation type="journal article" date="2020" name="Stud. Mycol.">
        <title>101 Dothideomycetes genomes: a test case for predicting lifestyles and emergence of pathogens.</title>
        <authorList>
            <person name="Haridas S."/>
            <person name="Albert R."/>
            <person name="Binder M."/>
            <person name="Bloem J."/>
            <person name="Labutti K."/>
            <person name="Salamov A."/>
            <person name="Andreopoulos B."/>
            <person name="Baker S."/>
            <person name="Barry K."/>
            <person name="Bills G."/>
            <person name="Bluhm B."/>
            <person name="Cannon C."/>
            <person name="Castanera R."/>
            <person name="Culley D."/>
            <person name="Daum C."/>
            <person name="Ezra D."/>
            <person name="Gonzalez J."/>
            <person name="Henrissat B."/>
            <person name="Kuo A."/>
            <person name="Liang C."/>
            <person name="Lipzen A."/>
            <person name="Lutzoni F."/>
            <person name="Magnuson J."/>
            <person name="Mondo S."/>
            <person name="Nolan M."/>
            <person name="Ohm R."/>
            <person name="Pangilinan J."/>
            <person name="Park H.-J."/>
            <person name="Ramirez L."/>
            <person name="Alfaro M."/>
            <person name="Sun H."/>
            <person name="Tritt A."/>
            <person name="Yoshinaga Y."/>
            <person name="Zwiers L.-H."/>
            <person name="Turgeon B."/>
            <person name="Goodwin S."/>
            <person name="Spatafora J."/>
            <person name="Crous P."/>
            <person name="Grigoriev I."/>
        </authorList>
    </citation>
    <scope>NUCLEOTIDE SEQUENCE</scope>
    <source>
        <strain evidence="1">CBS 119925</strain>
    </source>
</reference>
<organism evidence="1 2">
    <name type="scientific">Sporormia fimetaria CBS 119925</name>
    <dbReference type="NCBI Taxonomy" id="1340428"/>
    <lineage>
        <taxon>Eukaryota</taxon>
        <taxon>Fungi</taxon>
        <taxon>Dikarya</taxon>
        <taxon>Ascomycota</taxon>
        <taxon>Pezizomycotina</taxon>
        <taxon>Dothideomycetes</taxon>
        <taxon>Pleosporomycetidae</taxon>
        <taxon>Pleosporales</taxon>
        <taxon>Sporormiaceae</taxon>
        <taxon>Sporormia</taxon>
    </lineage>
</organism>
<evidence type="ECO:0000313" key="2">
    <source>
        <dbReference type="Proteomes" id="UP000799440"/>
    </source>
</evidence>
<evidence type="ECO:0000313" key="1">
    <source>
        <dbReference type="EMBL" id="KAF2743787.1"/>
    </source>
</evidence>
<accession>A0A6A6V3N3</accession>
<proteinExistence type="predicted"/>
<protein>
    <submittedName>
        <fullName evidence="1">Uncharacterized protein</fullName>
    </submittedName>
</protein>
<dbReference type="Proteomes" id="UP000799440">
    <property type="component" value="Unassembled WGS sequence"/>
</dbReference>